<keyword evidence="1" id="KW-1133">Transmembrane helix</keyword>
<name>A0AAD7DBH8_MYCRO</name>
<keyword evidence="1" id="KW-0472">Membrane</keyword>
<protein>
    <submittedName>
        <fullName evidence="2">Uncharacterized protein</fullName>
    </submittedName>
</protein>
<keyword evidence="1" id="KW-0812">Transmembrane</keyword>
<feature type="transmembrane region" description="Helical" evidence="1">
    <location>
        <begin position="50"/>
        <end position="67"/>
    </location>
</feature>
<sequence length="124" mass="12985">MQNSILFATTVTSTGIATIYCAVLVYVVQGLAAKRTLGTKRTITAIHDDLVSWAGLGSALASLYSQLAVPASVFGTLRVLAYLCCISLLHITTPAILTVKTANISVPVTVQTSGVPEYNKSSNP</sequence>
<feature type="transmembrane region" description="Helical" evidence="1">
    <location>
        <begin position="79"/>
        <end position="99"/>
    </location>
</feature>
<evidence type="ECO:0000256" key="1">
    <source>
        <dbReference type="SAM" id="Phobius"/>
    </source>
</evidence>
<keyword evidence="3" id="KW-1185">Reference proteome</keyword>
<proteinExistence type="predicted"/>
<feature type="transmembrane region" description="Helical" evidence="1">
    <location>
        <begin position="6"/>
        <end position="29"/>
    </location>
</feature>
<organism evidence="2 3">
    <name type="scientific">Mycena rosella</name>
    <name type="common">Pink bonnet</name>
    <name type="synonym">Agaricus rosellus</name>
    <dbReference type="NCBI Taxonomy" id="1033263"/>
    <lineage>
        <taxon>Eukaryota</taxon>
        <taxon>Fungi</taxon>
        <taxon>Dikarya</taxon>
        <taxon>Basidiomycota</taxon>
        <taxon>Agaricomycotina</taxon>
        <taxon>Agaricomycetes</taxon>
        <taxon>Agaricomycetidae</taxon>
        <taxon>Agaricales</taxon>
        <taxon>Marasmiineae</taxon>
        <taxon>Mycenaceae</taxon>
        <taxon>Mycena</taxon>
    </lineage>
</organism>
<evidence type="ECO:0000313" key="3">
    <source>
        <dbReference type="Proteomes" id="UP001221757"/>
    </source>
</evidence>
<evidence type="ECO:0000313" key="2">
    <source>
        <dbReference type="EMBL" id="KAJ7683587.1"/>
    </source>
</evidence>
<gene>
    <name evidence="2" type="ORF">B0H17DRAFT_1074086</name>
</gene>
<dbReference type="Proteomes" id="UP001221757">
    <property type="component" value="Unassembled WGS sequence"/>
</dbReference>
<dbReference type="EMBL" id="JARKIE010000107">
    <property type="protein sequence ID" value="KAJ7683587.1"/>
    <property type="molecule type" value="Genomic_DNA"/>
</dbReference>
<comment type="caution">
    <text evidence="2">The sequence shown here is derived from an EMBL/GenBank/DDBJ whole genome shotgun (WGS) entry which is preliminary data.</text>
</comment>
<reference evidence="2" key="1">
    <citation type="submission" date="2023-03" db="EMBL/GenBank/DDBJ databases">
        <title>Massive genome expansion in bonnet fungi (Mycena s.s.) driven by repeated elements and novel gene families across ecological guilds.</title>
        <authorList>
            <consortium name="Lawrence Berkeley National Laboratory"/>
            <person name="Harder C.B."/>
            <person name="Miyauchi S."/>
            <person name="Viragh M."/>
            <person name="Kuo A."/>
            <person name="Thoen E."/>
            <person name="Andreopoulos B."/>
            <person name="Lu D."/>
            <person name="Skrede I."/>
            <person name="Drula E."/>
            <person name="Henrissat B."/>
            <person name="Morin E."/>
            <person name="Kohler A."/>
            <person name="Barry K."/>
            <person name="LaButti K."/>
            <person name="Morin E."/>
            <person name="Salamov A."/>
            <person name="Lipzen A."/>
            <person name="Mereny Z."/>
            <person name="Hegedus B."/>
            <person name="Baldrian P."/>
            <person name="Stursova M."/>
            <person name="Weitz H."/>
            <person name="Taylor A."/>
            <person name="Grigoriev I.V."/>
            <person name="Nagy L.G."/>
            <person name="Martin F."/>
            <person name="Kauserud H."/>
        </authorList>
    </citation>
    <scope>NUCLEOTIDE SEQUENCE</scope>
    <source>
        <strain evidence="2">CBHHK067</strain>
    </source>
</reference>
<dbReference type="AlphaFoldDB" id="A0AAD7DBH8"/>
<accession>A0AAD7DBH8</accession>